<evidence type="ECO:0000256" key="1">
    <source>
        <dbReference type="SAM" id="MobiDB-lite"/>
    </source>
</evidence>
<proteinExistence type="predicted"/>
<evidence type="ECO:0000313" key="2">
    <source>
        <dbReference type="EMBL" id="SMD12383.1"/>
    </source>
</evidence>
<feature type="non-terminal residue" evidence="2">
    <location>
        <position position="51"/>
    </location>
</feature>
<dbReference type="EMBL" id="FWXR01000032">
    <property type="protein sequence ID" value="SMD12383.1"/>
    <property type="molecule type" value="Genomic_DNA"/>
</dbReference>
<name>A0A1W2ERN3_9HYPH</name>
<dbReference type="Proteomes" id="UP000192656">
    <property type="component" value="Unassembled WGS sequence"/>
</dbReference>
<gene>
    <name evidence="2" type="ORF">SAMN06297251_1321</name>
</gene>
<reference evidence="2 3" key="1">
    <citation type="submission" date="2017-04" db="EMBL/GenBank/DDBJ databases">
        <authorList>
            <person name="Afonso C.L."/>
            <person name="Miller P.J."/>
            <person name="Scott M.A."/>
            <person name="Spackman E."/>
            <person name="Goraichik I."/>
            <person name="Dimitrov K.M."/>
            <person name="Suarez D.L."/>
            <person name="Swayne D.E."/>
        </authorList>
    </citation>
    <scope>NUCLEOTIDE SEQUENCE [LARGE SCALE GENOMIC DNA]</scope>
    <source>
        <strain evidence="2 3">CGMCC 1.10972</strain>
    </source>
</reference>
<accession>A0A1W2ERN3</accession>
<organism evidence="2 3">
    <name type="scientific">Fulvimarina manganoxydans</name>
    <dbReference type="NCBI Taxonomy" id="937218"/>
    <lineage>
        <taxon>Bacteria</taxon>
        <taxon>Pseudomonadati</taxon>
        <taxon>Pseudomonadota</taxon>
        <taxon>Alphaproteobacteria</taxon>
        <taxon>Hyphomicrobiales</taxon>
        <taxon>Aurantimonadaceae</taxon>
        <taxon>Fulvimarina</taxon>
    </lineage>
</organism>
<evidence type="ECO:0000313" key="3">
    <source>
        <dbReference type="Proteomes" id="UP000192656"/>
    </source>
</evidence>
<keyword evidence="3" id="KW-1185">Reference proteome</keyword>
<protein>
    <submittedName>
        <fullName evidence="2">Uncharacterized protein</fullName>
    </submittedName>
</protein>
<sequence length="51" mass="5495">MLGTAPYDIHTSREEPLFHGFATDSGLDDDLGDLSQLPAASTDDFSPWGRA</sequence>
<feature type="region of interest" description="Disordered" evidence="1">
    <location>
        <begin position="29"/>
        <end position="51"/>
    </location>
</feature>
<dbReference type="AlphaFoldDB" id="A0A1W2ERN3"/>